<dbReference type="OrthoDB" id="2744793at2759"/>
<gene>
    <name evidence="2" type="ORF">Moror_17798</name>
</gene>
<dbReference type="KEGG" id="mrr:Moror_17798"/>
<proteinExistence type="predicted"/>
<dbReference type="EMBL" id="AWSO01000027">
    <property type="protein sequence ID" value="ESK97367.1"/>
    <property type="molecule type" value="Genomic_DNA"/>
</dbReference>
<sequence length="141" mass="15683">MFGDVKATAGYTEVDNSPRSILSTLKTSLIYLNIVIGDSIVLWKVCALWRDRQTVVYLPGALLVCTAVSWLSFTGYSIQSNWNSHSSKCDLVILLTYVLSLSGNTVTKHASKRFWTSFLMGEWSKVSIGTGNADIRDWLPN</sequence>
<dbReference type="AlphaFoldDB" id="V2XUB6"/>
<protein>
    <submittedName>
        <fullName evidence="2">Uncharacterized protein</fullName>
    </submittedName>
</protein>
<accession>V2XUB6</accession>
<evidence type="ECO:0000256" key="1">
    <source>
        <dbReference type="SAM" id="Phobius"/>
    </source>
</evidence>
<dbReference type="Proteomes" id="UP000017559">
    <property type="component" value="Unassembled WGS sequence"/>
</dbReference>
<evidence type="ECO:0000313" key="3">
    <source>
        <dbReference type="Proteomes" id="UP000017559"/>
    </source>
</evidence>
<comment type="caution">
    <text evidence="2">The sequence shown here is derived from an EMBL/GenBank/DDBJ whole genome shotgun (WGS) entry which is preliminary data.</text>
</comment>
<dbReference type="HOGENOM" id="CLU_1825777_0_0_1"/>
<keyword evidence="1" id="KW-0472">Membrane</keyword>
<organism evidence="2 3">
    <name type="scientific">Moniliophthora roreri (strain MCA 2997)</name>
    <name type="common">Cocoa frosty pod rot fungus</name>
    <name type="synonym">Crinipellis roreri</name>
    <dbReference type="NCBI Taxonomy" id="1381753"/>
    <lineage>
        <taxon>Eukaryota</taxon>
        <taxon>Fungi</taxon>
        <taxon>Dikarya</taxon>
        <taxon>Basidiomycota</taxon>
        <taxon>Agaricomycotina</taxon>
        <taxon>Agaricomycetes</taxon>
        <taxon>Agaricomycetidae</taxon>
        <taxon>Agaricales</taxon>
        <taxon>Marasmiineae</taxon>
        <taxon>Marasmiaceae</taxon>
        <taxon>Moniliophthora</taxon>
    </lineage>
</organism>
<name>V2XUB6_MONRO</name>
<keyword evidence="3" id="KW-1185">Reference proteome</keyword>
<evidence type="ECO:0000313" key="2">
    <source>
        <dbReference type="EMBL" id="ESK97367.1"/>
    </source>
</evidence>
<feature type="transmembrane region" description="Helical" evidence="1">
    <location>
        <begin position="56"/>
        <end position="78"/>
    </location>
</feature>
<reference evidence="2 3" key="1">
    <citation type="journal article" date="2014" name="BMC Genomics">
        <title>Genome and secretome analysis of the hemibiotrophic fungal pathogen, Moniliophthora roreri, which causes frosty pod rot disease of cacao: mechanisms of the biotrophic and necrotrophic phases.</title>
        <authorList>
            <person name="Meinhardt L.W."/>
            <person name="Costa G.G.L."/>
            <person name="Thomazella D.P.T."/>
            <person name="Teixeira P.J.P.L."/>
            <person name="Carazzolle M.F."/>
            <person name="Schuster S.C."/>
            <person name="Carlson J.E."/>
            <person name="Guiltinan M.J."/>
            <person name="Mieczkowski P."/>
            <person name="Farmer A."/>
            <person name="Ramaraj T."/>
            <person name="Crozier J."/>
            <person name="Davis R.E."/>
            <person name="Shao J."/>
            <person name="Melnick R.L."/>
            <person name="Pereira G.A.G."/>
            <person name="Bailey B.A."/>
        </authorList>
    </citation>
    <scope>NUCLEOTIDE SEQUENCE [LARGE SCALE GENOMIC DNA]</scope>
    <source>
        <strain evidence="2 3">MCA 2997</strain>
    </source>
</reference>
<feature type="transmembrane region" description="Helical" evidence="1">
    <location>
        <begin position="29"/>
        <end position="50"/>
    </location>
</feature>
<keyword evidence="1" id="KW-1133">Transmembrane helix</keyword>
<keyword evidence="1" id="KW-0812">Transmembrane</keyword>